<dbReference type="PANTHER" id="PTHR30004:SF6">
    <property type="entry name" value="D-THREONATE 4-PHOSPHATE DEHYDROGENASE"/>
    <property type="match status" value="1"/>
</dbReference>
<evidence type="ECO:0000256" key="1">
    <source>
        <dbReference type="ARBA" id="ARBA00001968"/>
    </source>
</evidence>
<dbReference type="GO" id="GO:0046872">
    <property type="term" value="F:metal ion binding"/>
    <property type="evidence" value="ECO:0007669"/>
    <property type="project" value="UniProtKB-KW"/>
</dbReference>
<dbReference type="EMBL" id="FMYT01000036">
    <property type="protein sequence ID" value="SDD23202.1"/>
    <property type="molecule type" value="Genomic_DNA"/>
</dbReference>
<evidence type="ECO:0000313" key="8">
    <source>
        <dbReference type="EMBL" id="SDG21549.1"/>
    </source>
</evidence>
<dbReference type="Pfam" id="PF04166">
    <property type="entry name" value="PdxA"/>
    <property type="match status" value="1"/>
</dbReference>
<dbReference type="RefSeq" id="WP_073159510.1">
    <property type="nucleotide sequence ID" value="NZ_FMYT01000036.1"/>
</dbReference>
<reference evidence="10 13" key="2">
    <citation type="submission" date="2019-03" db="EMBL/GenBank/DDBJ databases">
        <title>Subsurface microbial communities from deep shales in Ohio and West Virginia, USA.</title>
        <authorList>
            <person name="Wrighton K."/>
        </authorList>
    </citation>
    <scope>NUCLEOTIDE SEQUENCE [LARGE SCALE GENOMIC DNA]</scope>
    <source>
        <strain evidence="10 13">DSMZ 11287</strain>
    </source>
</reference>
<evidence type="ECO:0000313" key="13">
    <source>
        <dbReference type="Proteomes" id="UP000295472"/>
    </source>
</evidence>
<reference evidence="11 12" key="1">
    <citation type="submission" date="2016-10" db="EMBL/GenBank/DDBJ databases">
        <authorList>
            <person name="Varghese N."/>
            <person name="Submissions S."/>
        </authorList>
    </citation>
    <scope>NUCLEOTIDE SEQUENCE [LARGE SCALE GENOMIC DNA]</scope>
    <source>
        <strain evidence="7 14">WG10</strain>
        <strain evidence="8 12">WG2</strain>
        <strain evidence="9 11">WG5</strain>
    </source>
</reference>
<dbReference type="Gene3D" id="3.40.718.10">
    <property type="entry name" value="Isopropylmalate Dehydrogenase"/>
    <property type="match status" value="1"/>
</dbReference>
<keyword evidence="5" id="KW-0560">Oxidoreductase</keyword>
<dbReference type="PANTHER" id="PTHR30004">
    <property type="entry name" value="4-HYDROXYTHREONINE-4-PHOSPHATE DEHYDROGENASE"/>
    <property type="match status" value="1"/>
</dbReference>
<comment type="cofactor">
    <cofactor evidence="1">
        <name>a divalent metal cation</name>
        <dbReference type="ChEBI" id="CHEBI:60240"/>
    </cofactor>
</comment>
<dbReference type="EMBL" id="FNBJ01000063">
    <property type="protein sequence ID" value="SDG21549.1"/>
    <property type="molecule type" value="Genomic_DNA"/>
</dbReference>
<organism evidence="7 14">
    <name type="scientific">Halanaerobium congolense</name>
    <dbReference type="NCBI Taxonomy" id="54121"/>
    <lineage>
        <taxon>Bacteria</taxon>
        <taxon>Bacillati</taxon>
        <taxon>Bacillota</taxon>
        <taxon>Clostridia</taxon>
        <taxon>Halanaerobiales</taxon>
        <taxon>Halanaerobiaceae</taxon>
        <taxon>Halanaerobium</taxon>
    </lineage>
</organism>
<dbReference type="OrthoDB" id="9801783at2"/>
<dbReference type="SUPFAM" id="SSF53659">
    <property type="entry name" value="Isocitrate/Isopropylmalate dehydrogenase-like"/>
    <property type="match status" value="1"/>
</dbReference>
<evidence type="ECO:0000256" key="3">
    <source>
        <dbReference type="ARBA" id="ARBA00011738"/>
    </source>
</evidence>
<dbReference type="EMBL" id="FOHG01000058">
    <property type="protein sequence ID" value="SET26947.1"/>
    <property type="molecule type" value="Genomic_DNA"/>
</dbReference>
<evidence type="ECO:0000256" key="4">
    <source>
        <dbReference type="ARBA" id="ARBA00022723"/>
    </source>
</evidence>
<protein>
    <submittedName>
        <fullName evidence="7">4-hydroxythreonine-4-phosphate dehydrogenase</fullName>
    </submittedName>
</protein>
<keyword evidence="12" id="KW-1185">Reference proteome</keyword>
<evidence type="ECO:0000313" key="12">
    <source>
        <dbReference type="Proteomes" id="UP000199519"/>
    </source>
</evidence>
<dbReference type="AlphaFoldDB" id="A0A1G6T242"/>
<keyword evidence="4" id="KW-0479">Metal-binding</keyword>
<dbReference type="NCBIfam" id="TIGR00557">
    <property type="entry name" value="pdxA"/>
    <property type="match status" value="1"/>
</dbReference>
<comment type="subunit">
    <text evidence="3">Homodimer.</text>
</comment>
<evidence type="ECO:0000313" key="9">
    <source>
        <dbReference type="EMBL" id="SET26947.1"/>
    </source>
</evidence>
<evidence type="ECO:0000313" key="10">
    <source>
        <dbReference type="EMBL" id="TDX45439.1"/>
    </source>
</evidence>
<dbReference type="EMBL" id="SOEF01000007">
    <property type="protein sequence ID" value="TDX45439.1"/>
    <property type="molecule type" value="Genomic_DNA"/>
</dbReference>
<dbReference type="GeneID" id="57012163"/>
<dbReference type="InterPro" id="IPR005255">
    <property type="entry name" value="PdxA_fam"/>
</dbReference>
<dbReference type="GO" id="GO:0051287">
    <property type="term" value="F:NAD binding"/>
    <property type="evidence" value="ECO:0007669"/>
    <property type="project" value="InterPro"/>
</dbReference>
<evidence type="ECO:0000256" key="6">
    <source>
        <dbReference type="ARBA" id="ARBA00023027"/>
    </source>
</evidence>
<comment type="similarity">
    <text evidence="2">Belongs to the PdxA family. PdxA2 subfamily.</text>
</comment>
<dbReference type="Proteomes" id="UP000198612">
    <property type="component" value="Unassembled WGS sequence"/>
</dbReference>
<dbReference type="GO" id="GO:0016491">
    <property type="term" value="F:oxidoreductase activity"/>
    <property type="evidence" value="ECO:0007669"/>
    <property type="project" value="UniProtKB-KW"/>
</dbReference>
<sequence>MNKVIIAITMGDPAGVGAEIAVKAMGRKELYTHSIPIIIGSKAVIKDAISFIPSNLKLNIIKKPEDALGEFGTIDILDLDNIQLDYFKYGEVSLAAGKAAIEYILKAIDLSLEDRIQAVVTGPINKEAINKAGYHYAGHTELFAEKTSTNNYAMMLSSKNMRVIHVSTHVSLKEAVERVKEKRIYDVICLANKAMLDIGIEKPKIAVAGLNPHSGENGLFGREEIEEIIPAIKKVQKEGINVEGPIPPDTVFSKVMGGRYDIAVVMYHDQGHIPMKVTGFKLDKKTNEWKSVSGVNTTVGLPIIRTSVDHGTAFDIAGENEANEDSLVEALELAVEFVI</sequence>
<evidence type="ECO:0000313" key="7">
    <source>
        <dbReference type="EMBL" id="SDD23202.1"/>
    </source>
</evidence>
<keyword evidence="6" id="KW-0520">NAD</keyword>
<accession>A0A1G6T242</accession>
<gene>
    <name evidence="10" type="ORF">C7954_1076</name>
    <name evidence="7" type="ORF">SAMN04488597_13610</name>
    <name evidence="8" type="ORF">SAMN04488598_1633</name>
    <name evidence="9" type="ORF">SAMN04515652_1583</name>
</gene>
<evidence type="ECO:0000313" key="11">
    <source>
        <dbReference type="Proteomes" id="UP000198612"/>
    </source>
</evidence>
<dbReference type="Proteomes" id="UP000199519">
    <property type="component" value="Unassembled WGS sequence"/>
</dbReference>
<evidence type="ECO:0000256" key="5">
    <source>
        <dbReference type="ARBA" id="ARBA00023002"/>
    </source>
</evidence>
<proteinExistence type="inferred from homology"/>
<dbReference type="Proteomes" id="UP000295472">
    <property type="component" value="Unassembled WGS sequence"/>
</dbReference>
<evidence type="ECO:0000313" key="14">
    <source>
        <dbReference type="Proteomes" id="UP000324896"/>
    </source>
</evidence>
<evidence type="ECO:0000256" key="2">
    <source>
        <dbReference type="ARBA" id="ARBA00009464"/>
    </source>
</evidence>
<name>A0A1G6T242_9FIRM</name>
<dbReference type="Proteomes" id="UP000324896">
    <property type="component" value="Unassembled WGS sequence"/>
</dbReference>